<comment type="caution">
    <text evidence="2">The sequence shown here is derived from an EMBL/GenBank/DDBJ whole genome shotgun (WGS) entry which is preliminary data.</text>
</comment>
<organism evidence="2 3">
    <name type="scientific">Pleurodeles waltl</name>
    <name type="common">Iberian ribbed newt</name>
    <dbReference type="NCBI Taxonomy" id="8319"/>
    <lineage>
        <taxon>Eukaryota</taxon>
        <taxon>Metazoa</taxon>
        <taxon>Chordata</taxon>
        <taxon>Craniata</taxon>
        <taxon>Vertebrata</taxon>
        <taxon>Euteleostomi</taxon>
        <taxon>Amphibia</taxon>
        <taxon>Batrachia</taxon>
        <taxon>Caudata</taxon>
        <taxon>Salamandroidea</taxon>
        <taxon>Salamandridae</taxon>
        <taxon>Pleurodelinae</taxon>
        <taxon>Pleurodeles</taxon>
    </lineage>
</organism>
<evidence type="ECO:0000313" key="2">
    <source>
        <dbReference type="EMBL" id="KAJ1120183.1"/>
    </source>
</evidence>
<evidence type="ECO:0000313" key="3">
    <source>
        <dbReference type="Proteomes" id="UP001066276"/>
    </source>
</evidence>
<gene>
    <name evidence="2" type="ORF">NDU88_008357</name>
</gene>
<accession>A0AAV7P0N8</accession>
<dbReference type="Proteomes" id="UP001066276">
    <property type="component" value="Chromosome 8"/>
</dbReference>
<evidence type="ECO:0000256" key="1">
    <source>
        <dbReference type="SAM" id="MobiDB-lite"/>
    </source>
</evidence>
<protein>
    <submittedName>
        <fullName evidence="2">Uncharacterized protein</fullName>
    </submittedName>
</protein>
<keyword evidence="3" id="KW-1185">Reference proteome</keyword>
<dbReference type="EMBL" id="JANPWB010000012">
    <property type="protein sequence ID" value="KAJ1120183.1"/>
    <property type="molecule type" value="Genomic_DNA"/>
</dbReference>
<proteinExistence type="predicted"/>
<feature type="region of interest" description="Disordered" evidence="1">
    <location>
        <begin position="80"/>
        <end position="126"/>
    </location>
</feature>
<sequence>MITCVGDLVGRGLVSRIPSSDFKFPASPFEGYLSPRCSVGPRSSRSAMLAHPQGRAPVRSARLLLSAARPGVRVSLFSRTKPASSDLGLGPSGFGKDPHRPRVSAEDSRGDAATIGGNAEMHRAQI</sequence>
<dbReference type="AlphaFoldDB" id="A0AAV7P0N8"/>
<reference evidence="2" key="1">
    <citation type="journal article" date="2022" name="bioRxiv">
        <title>Sequencing and chromosome-scale assembly of the giantPleurodeles waltlgenome.</title>
        <authorList>
            <person name="Brown T."/>
            <person name="Elewa A."/>
            <person name="Iarovenko S."/>
            <person name="Subramanian E."/>
            <person name="Araus A.J."/>
            <person name="Petzold A."/>
            <person name="Susuki M."/>
            <person name="Suzuki K.-i.T."/>
            <person name="Hayashi T."/>
            <person name="Toyoda A."/>
            <person name="Oliveira C."/>
            <person name="Osipova E."/>
            <person name="Leigh N.D."/>
            <person name="Simon A."/>
            <person name="Yun M.H."/>
        </authorList>
    </citation>
    <scope>NUCLEOTIDE SEQUENCE</scope>
    <source>
        <strain evidence="2">20211129_DDA</strain>
        <tissue evidence="2">Liver</tissue>
    </source>
</reference>
<feature type="compositionally biased region" description="Basic and acidic residues" evidence="1">
    <location>
        <begin position="96"/>
        <end position="110"/>
    </location>
</feature>
<name>A0AAV7P0N8_PLEWA</name>